<keyword evidence="2" id="KW-0378">Hydrolase</keyword>
<accession>A0ABZ3C3D6</accession>
<dbReference type="Proteomes" id="UP001434337">
    <property type="component" value="Chromosome"/>
</dbReference>
<dbReference type="EMBL" id="CP115965">
    <property type="protein sequence ID" value="WZW97251.1"/>
    <property type="molecule type" value="Genomic_DNA"/>
</dbReference>
<dbReference type="InterPro" id="IPR020583">
    <property type="entry name" value="Inositol_monoP_metal-BS"/>
</dbReference>
<reference evidence="4 5" key="1">
    <citation type="journal article" date="2023" name="Environ Microbiome">
        <title>A coral-associated actinobacterium mitigates coral bleaching under heat stress.</title>
        <authorList>
            <person name="Li J."/>
            <person name="Zou Y."/>
            <person name="Li Q."/>
            <person name="Zhang J."/>
            <person name="Bourne D.G."/>
            <person name="Lyu Y."/>
            <person name="Liu C."/>
            <person name="Zhang S."/>
        </authorList>
    </citation>
    <scope>NUCLEOTIDE SEQUENCE [LARGE SCALE GENOMIC DNA]</scope>
    <source>
        <strain evidence="4 5">SCSIO 13291</strain>
    </source>
</reference>
<protein>
    <submittedName>
        <fullName evidence="4">Inositol monophosphatase</fullName>
    </submittedName>
</protein>
<dbReference type="PANTHER" id="PTHR20854">
    <property type="entry name" value="INOSITOL MONOPHOSPHATASE"/>
    <property type="match status" value="1"/>
</dbReference>
<dbReference type="Gene3D" id="3.30.540.10">
    <property type="entry name" value="Fructose-1,6-Bisphosphatase, subunit A, domain 1"/>
    <property type="match status" value="1"/>
</dbReference>
<keyword evidence="1" id="KW-0479">Metal-binding</keyword>
<evidence type="ECO:0000313" key="4">
    <source>
        <dbReference type="EMBL" id="WZW97251.1"/>
    </source>
</evidence>
<evidence type="ECO:0000256" key="1">
    <source>
        <dbReference type="ARBA" id="ARBA00022723"/>
    </source>
</evidence>
<dbReference type="Pfam" id="PF00459">
    <property type="entry name" value="Inositol_P"/>
    <property type="match status" value="1"/>
</dbReference>
<dbReference type="PROSITE" id="PS00629">
    <property type="entry name" value="IMP_1"/>
    <property type="match status" value="1"/>
</dbReference>
<evidence type="ECO:0000256" key="3">
    <source>
        <dbReference type="ARBA" id="ARBA00022842"/>
    </source>
</evidence>
<dbReference type="CDD" id="cd01637">
    <property type="entry name" value="IMPase_like"/>
    <property type="match status" value="1"/>
</dbReference>
<proteinExistence type="predicted"/>
<dbReference type="Gene3D" id="3.40.190.80">
    <property type="match status" value="1"/>
</dbReference>
<dbReference type="SUPFAM" id="SSF56655">
    <property type="entry name" value="Carbohydrate phosphatase"/>
    <property type="match status" value="1"/>
</dbReference>
<keyword evidence="5" id="KW-1185">Reference proteome</keyword>
<sequence length="256" mass="27628">MDATAIENLLVDVAERVILPRFRTLAEHEIDQKRPGDLVTIADREAEVEIARTLAEAFPDAVIIGEEATFADADLPAGLPGAAHAFVIDPVDGTRNFAHGHADFGVMLAETRHGEATRAWIWQPVHQQMYAVEKGAGVTRNGVALPALTPPDRPWRVATRKRFRGDGHPDLQFTGTRGACAVDYPRLLEGDVDALVYTSQHAWDHLPGTLMLTELGGVAASSGAEPPWRPGQDGRYLLAAAGDDVLAALQEHAATR</sequence>
<keyword evidence="3" id="KW-0460">Magnesium</keyword>
<name>A0ABZ3C3D6_9ACTN</name>
<evidence type="ECO:0000313" key="5">
    <source>
        <dbReference type="Proteomes" id="UP001434337"/>
    </source>
</evidence>
<gene>
    <name evidence="4" type="ORF">PCC79_10000</name>
</gene>
<dbReference type="InterPro" id="IPR000760">
    <property type="entry name" value="Inositol_monophosphatase-like"/>
</dbReference>
<organism evidence="4 5">
    <name type="scientific">Propioniciclava soli</name>
    <dbReference type="NCBI Taxonomy" id="2775081"/>
    <lineage>
        <taxon>Bacteria</taxon>
        <taxon>Bacillati</taxon>
        <taxon>Actinomycetota</taxon>
        <taxon>Actinomycetes</taxon>
        <taxon>Propionibacteriales</taxon>
        <taxon>Propionibacteriaceae</taxon>
        <taxon>Propioniciclava</taxon>
    </lineage>
</organism>
<evidence type="ECO:0000256" key="2">
    <source>
        <dbReference type="ARBA" id="ARBA00022801"/>
    </source>
</evidence>
<dbReference type="RefSeq" id="WP_232547663.1">
    <property type="nucleotide sequence ID" value="NZ_CP115965.1"/>
</dbReference>
<dbReference type="PRINTS" id="PR00377">
    <property type="entry name" value="IMPHPHTASES"/>
</dbReference>
<dbReference type="PANTHER" id="PTHR20854:SF4">
    <property type="entry name" value="INOSITOL-1-MONOPHOSPHATASE-RELATED"/>
    <property type="match status" value="1"/>
</dbReference>